<reference evidence="2" key="2">
    <citation type="submission" date="2016-06" db="EMBL/GenBank/DDBJ databases">
        <title>The genome of a short-lived fish provides insights into sex chromosome evolution and the genetic control of aging.</title>
        <authorList>
            <person name="Reichwald K."/>
            <person name="Felder M."/>
            <person name="Petzold A."/>
            <person name="Koch P."/>
            <person name="Groth M."/>
            <person name="Platzer M."/>
        </authorList>
    </citation>
    <scope>NUCLEOTIDE SEQUENCE</scope>
    <source>
        <tissue evidence="2">Brain</tissue>
    </source>
</reference>
<sequence length="86" mass="10429">SFRALLINPTMVQLKKMKTKVQSRVQVVTLLQVVHPTRELMIKQRRKAKKTRKRKRKSRRKKRIKGKGAGRRKRKQMSWRKPKRRA</sequence>
<dbReference type="AlphaFoldDB" id="A0A1A8H3W4"/>
<evidence type="ECO:0000256" key="1">
    <source>
        <dbReference type="SAM" id="MobiDB-lite"/>
    </source>
</evidence>
<feature type="non-terminal residue" evidence="2">
    <location>
        <position position="86"/>
    </location>
</feature>
<accession>A0A1A8H3W4</accession>
<feature type="non-terminal residue" evidence="2">
    <location>
        <position position="1"/>
    </location>
</feature>
<proteinExistence type="predicted"/>
<feature type="region of interest" description="Disordered" evidence="1">
    <location>
        <begin position="40"/>
        <end position="86"/>
    </location>
</feature>
<dbReference type="EMBL" id="HAEC01009771">
    <property type="protein sequence ID" value="SBQ77987.1"/>
    <property type="molecule type" value="Transcribed_RNA"/>
</dbReference>
<gene>
    <name evidence="2" type="primary">PARD3B</name>
</gene>
<reference evidence="2" key="1">
    <citation type="submission" date="2016-05" db="EMBL/GenBank/DDBJ databases">
        <authorList>
            <person name="Lavstsen T."/>
            <person name="Jespersen J.S."/>
        </authorList>
    </citation>
    <scope>NUCLEOTIDE SEQUENCE</scope>
    <source>
        <tissue evidence="2">Brain</tissue>
    </source>
</reference>
<protein>
    <submittedName>
        <fullName evidence="2">Par-3 partitioning defective 3 homolog B</fullName>
    </submittedName>
</protein>
<name>A0A1A8H3W4_9TELE</name>
<organism evidence="2">
    <name type="scientific">Nothobranchius korthausae</name>
    <dbReference type="NCBI Taxonomy" id="1143690"/>
    <lineage>
        <taxon>Eukaryota</taxon>
        <taxon>Metazoa</taxon>
        <taxon>Chordata</taxon>
        <taxon>Craniata</taxon>
        <taxon>Vertebrata</taxon>
        <taxon>Euteleostomi</taxon>
        <taxon>Actinopterygii</taxon>
        <taxon>Neopterygii</taxon>
        <taxon>Teleostei</taxon>
        <taxon>Neoteleostei</taxon>
        <taxon>Acanthomorphata</taxon>
        <taxon>Ovalentaria</taxon>
        <taxon>Atherinomorphae</taxon>
        <taxon>Cyprinodontiformes</taxon>
        <taxon>Nothobranchiidae</taxon>
        <taxon>Nothobranchius</taxon>
    </lineage>
</organism>
<evidence type="ECO:0000313" key="2">
    <source>
        <dbReference type="EMBL" id="SBQ77987.1"/>
    </source>
</evidence>
<feature type="compositionally biased region" description="Basic residues" evidence="1">
    <location>
        <begin position="43"/>
        <end position="86"/>
    </location>
</feature>